<evidence type="ECO:0000256" key="1">
    <source>
        <dbReference type="ARBA" id="ARBA00022679"/>
    </source>
</evidence>
<feature type="domain" description="Methyltransferase" evidence="2">
    <location>
        <begin position="39"/>
        <end position="128"/>
    </location>
</feature>
<name>A0A1H3R3W8_9BACT</name>
<keyword evidence="3" id="KW-0489">Methyltransferase</keyword>
<dbReference type="GO" id="GO:0032259">
    <property type="term" value="P:methylation"/>
    <property type="evidence" value="ECO:0007669"/>
    <property type="project" value="UniProtKB-KW"/>
</dbReference>
<dbReference type="GO" id="GO:0008168">
    <property type="term" value="F:methyltransferase activity"/>
    <property type="evidence" value="ECO:0007669"/>
    <property type="project" value="UniProtKB-KW"/>
</dbReference>
<evidence type="ECO:0000259" key="2">
    <source>
        <dbReference type="Pfam" id="PF13649"/>
    </source>
</evidence>
<proteinExistence type="predicted"/>
<dbReference type="Proteomes" id="UP000199663">
    <property type="component" value="Unassembled WGS sequence"/>
</dbReference>
<gene>
    <name evidence="3" type="ORF">SAMN05444412_107167</name>
</gene>
<dbReference type="InterPro" id="IPR029063">
    <property type="entry name" value="SAM-dependent_MTases_sf"/>
</dbReference>
<sequence length="198" mass="22259">MKNFWNEKFKNQPNLYGNAPNLYFKEKLEETLPGKILLPGEGEGRNAIYAASKGWKVTAFDQSVIGKTRAVQRAESLGLHIDFQICDVNDFRTTPNEFDMLAFIYFHLPPPLSVSIYQKLLKALKPGGTLVIEGFGKDQLNYPSGGPKDIEMLYAMNELKGVFPGVKWIEEFDGILTLREGEGHLGDGHIIRLKGIKK</sequence>
<reference evidence="3 4" key="1">
    <citation type="submission" date="2016-10" db="EMBL/GenBank/DDBJ databases">
        <authorList>
            <person name="Varghese N."/>
            <person name="Submissions S."/>
        </authorList>
    </citation>
    <scope>NUCLEOTIDE SEQUENCE [LARGE SCALE GENOMIC DNA]</scope>
    <source>
        <strain evidence="3 4">DSM 17997</strain>
    </source>
</reference>
<evidence type="ECO:0000313" key="3">
    <source>
        <dbReference type="EMBL" id="SDZ20203.1"/>
    </source>
</evidence>
<evidence type="ECO:0000313" key="4">
    <source>
        <dbReference type="Proteomes" id="UP000199663"/>
    </source>
</evidence>
<comment type="caution">
    <text evidence="3">The sequence shown here is derived from an EMBL/GenBank/DDBJ whole genome shotgun (WGS) entry which is preliminary data.</text>
</comment>
<keyword evidence="4" id="KW-1185">Reference proteome</keyword>
<accession>A0A1H3R3W8</accession>
<dbReference type="EMBL" id="FNQC01000007">
    <property type="protein sequence ID" value="SDZ20203.1"/>
    <property type="molecule type" value="Genomic_DNA"/>
</dbReference>
<organism evidence="3 4">
    <name type="scientific">Rhodonellum ikkaensis</name>
    <dbReference type="NCBI Taxonomy" id="336829"/>
    <lineage>
        <taxon>Bacteria</taxon>
        <taxon>Pseudomonadati</taxon>
        <taxon>Bacteroidota</taxon>
        <taxon>Cytophagia</taxon>
        <taxon>Cytophagales</taxon>
        <taxon>Cytophagaceae</taxon>
        <taxon>Rhodonellum</taxon>
    </lineage>
</organism>
<keyword evidence="1" id="KW-0808">Transferase</keyword>
<dbReference type="PANTHER" id="PTHR43861">
    <property type="entry name" value="TRANS-ACONITATE 2-METHYLTRANSFERASE-RELATED"/>
    <property type="match status" value="1"/>
</dbReference>
<dbReference type="Pfam" id="PF13649">
    <property type="entry name" value="Methyltransf_25"/>
    <property type="match status" value="1"/>
</dbReference>
<dbReference type="Gene3D" id="3.40.50.150">
    <property type="entry name" value="Vaccinia Virus protein VP39"/>
    <property type="match status" value="1"/>
</dbReference>
<protein>
    <submittedName>
        <fullName evidence="3">Methyltransferase domain-containing protein</fullName>
    </submittedName>
</protein>
<dbReference type="PANTHER" id="PTHR43861:SF3">
    <property type="entry name" value="PUTATIVE (AFU_ORTHOLOGUE AFUA_2G14390)-RELATED"/>
    <property type="match status" value="1"/>
</dbReference>
<dbReference type="InterPro" id="IPR041698">
    <property type="entry name" value="Methyltransf_25"/>
</dbReference>
<dbReference type="CDD" id="cd02440">
    <property type="entry name" value="AdoMet_MTases"/>
    <property type="match status" value="1"/>
</dbReference>
<dbReference type="SUPFAM" id="SSF53335">
    <property type="entry name" value="S-adenosyl-L-methionine-dependent methyltransferases"/>
    <property type="match status" value="1"/>
</dbReference>
<dbReference type="RefSeq" id="WP_019597782.1">
    <property type="nucleotide sequence ID" value="NZ_FNQC01000007.1"/>
</dbReference>